<proteinExistence type="predicted"/>
<dbReference type="WBParaSite" id="TMUE_1000004771.1">
    <property type="protein sequence ID" value="TMUE_1000004771.1"/>
    <property type="gene ID" value="WBGene00299096"/>
</dbReference>
<evidence type="ECO:0000259" key="1">
    <source>
        <dbReference type="Pfam" id="PF03184"/>
    </source>
</evidence>
<feature type="domain" description="DDE-1" evidence="1">
    <location>
        <begin position="8"/>
        <end position="152"/>
    </location>
</feature>
<evidence type="ECO:0000313" key="2">
    <source>
        <dbReference type="Proteomes" id="UP000046395"/>
    </source>
</evidence>
<dbReference type="PANTHER" id="PTHR19303">
    <property type="entry name" value="TRANSPOSON"/>
    <property type="match status" value="1"/>
</dbReference>
<accession>A0A5S6QBR1</accession>
<organism evidence="2 3">
    <name type="scientific">Trichuris muris</name>
    <name type="common">Mouse whipworm</name>
    <dbReference type="NCBI Taxonomy" id="70415"/>
    <lineage>
        <taxon>Eukaryota</taxon>
        <taxon>Metazoa</taxon>
        <taxon>Ecdysozoa</taxon>
        <taxon>Nematoda</taxon>
        <taxon>Enoplea</taxon>
        <taxon>Dorylaimia</taxon>
        <taxon>Trichinellida</taxon>
        <taxon>Trichuridae</taxon>
        <taxon>Trichuris</taxon>
    </lineage>
</organism>
<name>A0A5S6QBR1_TRIMR</name>
<dbReference type="PANTHER" id="PTHR19303:SF73">
    <property type="entry name" value="PROTEIN PDC2"/>
    <property type="match status" value="1"/>
</dbReference>
<evidence type="ECO:0000313" key="3">
    <source>
        <dbReference type="WBParaSite" id="TMUE_1000004771.1"/>
    </source>
</evidence>
<keyword evidence="2" id="KW-1185">Reference proteome</keyword>
<protein>
    <submittedName>
        <fullName evidence="3">DDE-1 domain-containing protein</fullName>
    </submittedName>
</protein>
<dbReference type="AlphaFoldDB" id="A0A5S6QBR1"/>
<dbReference type="GO" id="GO:0005634">
    <property type="term" value="C:nucleus"/>
    <property type="evidence" value="ECO:0007669"/>
    <property type="project" value="TreeGrafter"/>
</dbReference>
<dbReference type="Proteomes" id="UP000046395">
    <property type="component" value="Unassembled WGS sequence"/>
</dbReference>
<dbReference type="STRING" id="70415.A0A5S6QBR1"/>
<sequence>MKGYSKPCLPVIWRSNKNKWITRSLFREWFTSYFCLAVKEYCQAKNVESKALLVLDNAPGHPPDLNDLCDAVRVALLPSNTSCLIQPMDQGVITTFKAAYLRSTFQQALDFIGSATDHTVKEFWHGYHVMNAFVNLSAAWDEVQGSTLNAAWRMHYPGVATESSGPTESILHLHQEIDGLAHQVGDGEIKEKDIVSA</sequence>
<dbReference type="Pfam" id="PF03184">
    <property type="entry name" value="DDE_1"/>
    <property type="match status" value="1"/>
</dbReference>
<dbReference type="InterPro" id="IPR004875">
    <property type="entry name" value="DDE_SF_endonuclease_dom"/>
</dbReference>
<dbReference type="InterPro" id="IPR050863">
    <property type="entry name" value="CenT-Element_Derived"/>
</dbReference>
<reference evidence="3" key="1">
    <citation type="submission" date="2019-12" db="UniProtKB">
        <authorList>
            <consortium name="WormBaseParasite"/>
        </authorList>
    </citation>
    <scope>IDENTIFICATION</scope>
</reference>
<dbReference type="GO" id="GO:0003677">
    <property type="term" value="F:DNA binding"/>
    <property type="evidence" value="ECO:0007669"/>
    <property type="project" value="TreeGrafter"/>
</dbReference>